<gene>
    <name evidence="2" type="ORF">PIB30_092909</name>
</gene>
<protein>
    <submittedName>
        <fullName evidence="2">Uncharacterized protein</fullName>
    </submittedName>
</protein>
<accession>A0ABU6TUC8</accession>
<sequence>MKTKKTLSVKSRLQTCRVDSCANKTKEVSVKGIRIDSGKSRVDSPQLRVDVTKSLCIRVDSDGSESILSCLGARIDSNGRESILKKGNELEAQPKDTMTLLGVCMLIRDHVTLGDNANNNAKDERKRRCTVTSKDDDEFRGRNSK</sequence>
<evidence type="ECO:0000256" key="1">
    <source>
        <dbReference type="SAM" id="MobiDB-lite"/>
    </source>
</evidence>
<evidence type="ECO:0000313" key="3">
    <source>
        <dbReference type="Proteomes" id="UP001341840"/>
    </source>
</evidence>
<dbReference type="EMBL" id="JASCZI010092569">
    <property type="protein sequence ID" value="MED6152522.1"/>
    <property type="molecule type" value="Genomic_DNA"/>
</dbReference>
<proteinExistence type="predicted"/>
<organism evidence="2 3">
    <name type="scientific">Stylosanthes scabra</name>
    <dbReference type="NCBI Taxonomy" id="79078"/>
    <lineage>
        <taxon>Eukaryota</taxon>
        <taxon>Viridiplantae</taxon>
        <taxon>Streptophyta</taxon>
        <taxon>Embryophyta</taxon>
        <taxon>Tracheophyta</taxon>
        <taxon>Spermatophyta</taxon>
        <taxon>Magnoliopsida</taxon>
        <taxon>eudicotyledons</taxon>
        <taxon>Gunneridae</taxon>
        <taxon>Pentapetalae</taxon>
        <taxon>rosids</taxon>
        <taxon>fabids</taxon>
        <taxon>Fabales</taxon>
        <taxon>Fabaceae</taxon>
        <taxon>Papilionoideae</taxon>
        <taxon>50 kb inversion clade</taxon>
        <taxon>dalbergioids sensu lato</taxon>
        <taxon>Dalbergieae</taxon>
        <taxon>Pterocarpus clade</taxon>
        <taxon>Stylosanthes</taxon>
    </lineage>
</organism>
<comment type="caution">
    <text evidence="2">The sequence shown here is derived from an EMBL/GenBank/DDBJ whole genome shotgun (WGS) entry which is preliminary data.</text>
</comment>
<reference evidence="2 3" key="1">
    <citation type="journal article" date="2023" name="Plants (Basel)">
        <title>Bridging the Gap: Combining Genomics and Transcriptomics Approaches to Understand Stylosanthes scabra, an Orphan Legume from the Brazilian Caatinga.</title>
        <authorList>
            <person name="Ferreira-Neto J.R.C."/>
            <person name="da Silva M.D."/>
            <person name="Binneck E."/>
            <person name="de Melo N.F."/>
            <person name="da Silva R.H."/>
            <person name="de Melo A.L.T.M."/>
            <person name="Pandolfi V."/>
            <person name="Bustamante F.O."/>
            <person name="Brasileiro-Vidal A.C."/>
            <person name="Benko-Iseppon A.M."/>
        </authorList>
    </citation>
    <scope>NUCLEOTIDE SEQUENCE [LARGE SCALE GENOMIC DNA]</scope>
    <source>
        <tissue evidence="2">Leaves</tissue>
    </source>
</reference>
<feature type="region of interest" description="Disordered" evidence="1">
    <location>
        <begin position="115"/>
        <end position="145"/>
    </location>
</feature>
<dbReference type="Proteomes" id="UP001341840">
    <property type="component" value="Unassembled WGS sequence"/>
</dbReference>
<feature type="compositionally biased region" description="Basic and acidic residues" evidence="1">
    <location>
        <begin position="133"/>
        <end position="145"/>
    </location>
</feature>
<name>A0ABU6TUC8_9FABA</name>
<keyword evidence="3" id="KW-1185">Reference proteome</keyword>
<evidence type="ECO:0000313" key="2">
    <source>
        <dbReference type="EMBL" id="MED6152522.1"/>
    </source>
</evidence>